<keyword evidence="12" id="KW-1043">Host membrane</keyword>
<dbReference type="Pfam" id="PF00523">
    <property type="entry name" value="Fusion_gly"/>
    <property type="match status" value="1"/>
</dbReference>
<keyword evidence="18" id="KW-0325">Glycoprotein</keyword>
<evidence type="ECO:0000256" key="10">
    <source>
        <dbReference type="ARBA" id="ARBA00022729"/>
    </source>
</evidence>
<evidence type="ECO:0000256" key="8">
    <source>
        <dbReference type="ARBA" id="ARBA00022685"/>
    </source>
</evidence>
<feature type="compositionally biased region" description="Basic residues" evidence="21">
    <location>
        <begin position="1"/>
        <end position="14"/>
    </location>
</feature>
<evidence type="ECO:0000256" key="5">
    <source>
        <dbReference type="ARBA" id="ARBA00022511"/>
    </source>
</evidence>
<dbReference type="GO" id="GO:0020002">
    <property type="term" value="C:host cell plasma membrane"/>
    <property type="evidence" value="ECO:0007669"/>
    <property type="project" value="UniProtKB-SubCell"/>
</dbReference>
<dbReference type="GO" id="GO:0019064">
    <property type="term" value="P:fusion of virus membrane with host plasma membrane"/>
    <property type="evidence" value="ECO:0007669"/>
    <property type="project" value="UniProtKB-KW"/>
</dbReference>
<keyword evidence="16 20" id="KW-0472">Membrane</keyword>
<keyword evidence="6" id="KW-1169">Fusion of virus membrane with host cell membrane</keyword>
<keyword evidence="13 20" id="KW-0261">Viral envelope protein</keyword>
<evidence type="ECO:0000256" key="1">
    <source>
        <dbReference type="ARBA" id="ARBA00008211"/>
    </source>
</evidence>
<feature type="transmembrane region" description="Helical" evidence="20">
    <location>
        <begin position="225"/>
        <end position="249"/>
    </location>
</feature>
<organism evidence="22 23">
    <name type="scientific">Morbillivirus canis</name>
    <dbReference type="NCBI Taxonomy" id="3052342"/>
    <lineage>
        <taxon>Viruses</taxon>
        <taxon>Riboviria</taxon>
        <taxon>Orthornavirae</taxon>
        <taxon>Negarnaviricota</taxon>
        <taxon>Haploviricotina</taxon>
        <taxon>Monjiviricetes</taxon>
        <taxon>Mononegavirales</taxon>
        <taxon>Paramyxoviridae</taxon>
        <taxon>Orthoparamyxovirinae</taxon>
        <taxon>Morbillivirus</taxon>
    </lineage>
</organism>
<comment type="similarity">
    <text evidence="1 20">Belongs to the paramyxoviruses fusion glycoprotein family.</text>
</comment>
<evidence type="ECO:0000256" key="13">
    <source>
        <dbReference type="ARBA" id="ARBA00022879"/>
    </source>
</evidence>
<evidence type="ECO:0000256" key="15">
    <source>
        <dbReference type="ARBA" id="ARBA00023054"/>
    </source>
</evidence>
<evidence type="ECO:0000256" key="20">
    <source>
        <dbReference type="RuleBase" id="RU003705"/>
    </source>
</evidence>
<dbReference type="Gene3D" id="2.40.490.10">
    <property type="entry name" value="Newcastle disease virus like domain"/>
    <property type="match status" value="1"/>
</dbReference>
<dbReference type="SUPFAM" id="SSF69922">
    <property type="entry name" value="Head and neck region of the ectodomain of NDV fusion glycoprotein"/>
    <property type="match status" value="1"/>
</dbReference>
<dbReference type="GO" id="GO:0046718">
    <property type="term" value="P:symbiont entry into host cell"/>
    <property type="evidence" value="ECO:0007669"/>
    <property type="project" value="UniProtKB-KW"/>
</dbReference>
<keyword evidence="8" id="KW-0165">Cleavage on pair of basic residues</keyword>
<dbReference type="Gene3D" id="6.10.10.110">
    <property type="match status" value="1"/>
</dbReference>
<name>A0A088MRH2_9MONO</name>
<sequence>MHNKIPKKSNPRQHTRQDLLQQHSTRSTETKTSQGRYSITSAQRSTYHSPLALDRSIHYIMNRTRSCKQASHRSDNIPPHRDHEGIIHHTPESVTQGAGSWLKRWQSNATNAGSQCTWLVLWCIGIASLFLCSKAQIHWNNLSTIGIIGTDSVHYKVMTRPSHQYLVIKLMPNVSLIDNCTKAELGEYEKLLNSVLEPINQALTLMTNNVKPLQSVGSGRRQKRFAGVVLAGAALGVATAAQITAGIALHQSNLNAQAIQSLRTSLEQSNKAIEEIREATQETVIAVQGVQDYVNNELVPAMQHMSCELVGQRLGLKLLRYYTELLSIFGPSLRDPISAEISIQALSYALGGEIHKILEKLGYSGNDMIAILESRGIKTKITHVDLPGKLIILSISYPTLSEVKGVIVHRLEAVSINIGSQEWYTTVPEYVATIGYLISNLDESPCVSVSESAICSQNFLYPMSRSTQQCIRRDTSSCARLLVSGTMGNKFILSKGNIVANCASILCKCYSTGTIINQSPDKLLTFIASDTCPLVEIDDVTIQVGGRQYPDMVYESKVALGPAISLERLDVGTNLGNALKKLDDAKVLIDSSNQILETDKRSSFNFGSLLSVPILICTALALLLLIYCCRRRYRQTFKHNAKVDPTFKPDLTGTSKSYVRSL</sequence>
<evidence type="ECO:0000256" key="4">
    <source>
        <dbReference type="ARBA" id="ARBA00022506"/>
    </source>
</evidence>
<evidence type="ECO:0000256" key="12">
    <source>
        <dbReference type="ARBA" id="ARBA00022870"/>
    </source>
</evidence>
<evidence type="ECO:0000256" key="3">
    <source>
        <dbReference type="ARBA" id="ARBA00016586"/>
    </source>
</evidence>
<evidence type="ECO:0000313" key="23">
    <source>
        <dbReference type="Proteomes" id="UP000115317"/>
    </source>
</evidence>
<evidence type="ECO:0000256" key="19">
    <source>
        <dbReference type="ARBA" id="ARBA00023296"/>
    </source>
</evidence>
<comment type="subcellular location">
    <subcellularLocation>
        <location evidence="20">Virion membrane</location>
        <topology evidence="20">Single-pass type I membrane protein</topology>
    </subcellularLocation>
    <subcellularLocation>
        <location evidence="20">Host cell membrane</location>
        <topology evidence="20">Single-pass membrane protein</topology>
    </subcellularLocation>
</comment>
<reference evidence="22 23" key="1">
    <citation type="submission" date="2014-06" db="EMBL/GenBank/DDBJ databases">
        <title>Complete nucleotide sequence of Canine distemper virus strain CDV-ZC, isolated from a raccoon dog in Shandong.</title>
        <authorList>
            <person name="Dai X."/>
            <person name="Zhang Y."/>
            <person name="Chang W."/>
        </authorList>
    </citation>
    <scope>NUCLEOTIDE SEQUENCE [LARGE SCALE GENOMIC DNA]</scope>
    <source>
        <strain evidence="22">CDV-ZC</strain>
    </source>
</reference>
<evidence type="ECO:0000256" key="6">
    <source>
        <dbReference type="ARBA" id="ARBA00022521"/>
    </source>
</evidence>
<evidence type="ECO:0000256" key="9">
    <source>
        <dbReference type="ARBA" id="ARBA00022692"/>
    </source>
</evidence>
<dbReference type="Proteomes" id="UP000115317">
    <property type="component" value="Genome"/>
</dbReference>
<evidence type="ECO:0000256" key="18">
    <source>
        <dbReference type="ARBA" id="ARBA00023180"/>
    </source>
</evidence>
<dbReference type="GO" id="GO:0055036">
    <property type="term" value="C:virion membrane"/>
    <property type="evidence" value="ECO:0007669"/>
    <property type="project" value="UniProtKB-SubCell"/>
</dbReference>
<evidence type="ECO:0000256" key="2">
    <source>
        <dbReference type="ARBA" id="ARBA00011776"/>
    </source>
</evidence>
<evidence type="ECO:0000256" key="16">
    <source>
        <dbReference type="ARBA" id="ARBA00023136"/>
    </source>
</evidence>
<dbReference type="SMR" id="A0A088MRH2"/>
<evidence type="ECO:0000256" key="14">
    <source>
        <dbReference type="ARBA" id="ARBA00022989"/>
    </source>
</evidence>
<keyword evidence="4" id="KW-1168">Fusion of virus membrane with host membrane</keyword>
<accession>A0A088MRH2</accession>
<evidence type="ECO:0000313" key="22">
    <source>
        <dbReference type="EMBL" id="AIN44016.1"/>
    </source>
</evidence>
<keyword evidence="14 20" id="KW-1133">Transmembrane helix</keyword>
<evidence type="ECO:0000256" key="21">
    <source>
        <dbReference type="SAM" id="MobiDB-lite"/>
    </source>
</evidence>
<keyword evidence="15" id="KW-0175">Coiled coil</keyword>
<dbReference type="Gene3D" id="1.10.287.2480">
    <property type="match status" value="1"/>
</dbReference>
<feature type="transmembrane region" description="Helical" evidence="20">
    <location>
        <begin position="606"/>
        <end position="629"/>
    </location>
</feature>
<keyword evidence="17" id="KW-1015">Disulfide bond</keyword>
<keyword evidence="7" id="KW-1162">Viral penetration into host cytoplasm</keyword>
<comment type="caution">
    <text evidence="20">Lacks conserved residue(s) required for the propagation of feature annotation.</text>
</comment>
<evidence type="ECO:0000256" key="11">
    <source>
        <dbReference type="ARBA" id="ARBA00022844"/>
    </source>
</evidence>
<dbReference type="InterPro" id="IPR000776">
    <property type="entry name" value="Fusion_F0_Paramyxovir"/>
</dbReference>
<evidence type="ECO:0000256" key="17">
    <source>
        <dbReference type="ARBA" id="ARBA00023157"/>
    </source>
</evidence>
<protein>
    <recommendedName>
        <fullName evidence="3 20">Fusion glycoprotein F0</fullName>
    </recommendedName>
</protein>
<keyword evidence="19" id="KW-1160">Virus entry into host cell</keyword>
<dbReference type="GO" id="GO:0019031">
    <property type="term" value="C:viral envelope"/>
    <property type="evidence" value="ECO:0007669"/>
    <property type="project" value="UniProtKB-KW"/>
</dbReference>
<keyword evidence="5" id="KW-1032">Host cell membrane</keyword>
<comment type="subunit">
    <text evidence="2 20">Homotrimer of disulfide-linked F1-F2.</text>
</comment>
<feature type="compositionally biased region" description="Polar residues" evidence="21">
    <location>
        <begin position="18"/>
        <end position="43"/>
    </location>
</feature>
<dbReference type="EMBL" id="KJ994343">
    <property type="protein sequence ID" value="AIN44016.1"/>
    <property type="molecule type" value="Viral_cRNA"/>
</dbReference>
<dbReference type="Gene3D" id="2.60.40.1690">
    <property type="entry name" value="Head and neck region of the ectodomain of NDV fusion glycoprotein"/>
    <property type="match status" value="1"/>
</dbReference>
<feature type="region of interest" description="Disordered" evidence="21">
    <location>
        <begin position="1"/>
        <end position="43"/>
    </location>
</feature>
<keyword evidence="10" id="KW-0732">Signal</keyword>
<dbReference type="SUPFAM" id="SSF58069">
    <property type="entry name" value="Virus ectodomain"/>
    <property type="match status" value="1"/>
</dbReference>
<keyword evidence="9 20" id="KW-0812">Transmembrane</keyword>
<keyword evidence="11" id="KW-0946">Virion</keyword>
<proteinExistence type="inferred from homology"/>
<evidence type="ECO:0000256" key="7">
    <source>
        <dbReference type="ARBA" id="ARBA00022595"/>
    </source>
</evidence>